<comment type="caution">
    <text evidence="2">The sequence shown here is derived from an EMBL/GenBank/DDBJ whole genome shotgun (WGS) entry which is preliminary data.</text>
</comment>
<dbReference type="InterPro" id="IPR036691">
    <property type="entry name" value="Endo/exonu/phosph_ase_sf"/>
</dbReference>
<dbReference type="SUPFAM" id="SSF56672">
    <property type="entry name" value="DNA/RNA polymerases"/>
    <property type="match status" value="1"/>
</dbReference>
<keyword evidence="3" id="KW-1185">Reference proteome</keyword>
<protein>
    <submittedName>
        <fullName evidence="2">Unnamed protein product</fullName>
    </submittedName>
</protein>
<dbReference type="Proteomes" id="UP001165083">
    <property type="component" value="Unassembled WGS sequence"/>
</dbReference>
<evidence type="ECO:0000313" key="2">
    <source>
        <dbReference type="EMBL" id="GMF10854.1"/>
    </source>
</evidence>
<dbReference type="OrthoDB" id="167162at2759"/>
<dbReference type="PANTHER" id="PTHR19446">
    <property type="entry name" value="REVERSE TRANSCRIPTASES"/>
    <property type="match status" value="1"/>
</dbReference>
<gene>
    <name evidence="2" type="ORF">Plil01_000161800</name>
</gene>
<dbReference type="InterPro" id="IPR043502">
    <property type="entry name" value="DNA/RNA_pol_sf"/>
</dbReference>
<evidence type="ECO:0000259" key="1">
    <source>
        <dbReference type="PROSITE" id="PS50878"/>
    </source>
</evidence>
<feature type="domain" description="Reverse transcriptase" evidence="1">
    <location>
        <begin position="177"/>
        <end position="456"/>
    </location>
</feature>
<proteinExistence type="predicted"/>
<dbReference type="SUPFAM" id="SSF56219">
    <property type="entry name" value="DNase I-like"/>
    <property type="match status" value="1"/>
</dbReference>
<organism evidence="2 3">
    <name type="scientific">Phytophthora lilii</name>
    <dbReference type="NCBI Taxonomy" id="2077276"/>
    <lineage>
        <taxon>Eukaryota</taxon>
        <taxon>Sar</taxon>
        <taxon>Stramenopiles</taxon>
        <taxon>Oomycota</taxon>
        <taxon>Peronosporomycetes</taxon>
        <taxon>Peronosporales</taxon>
        <taxon>Peronosporaceae</taxon>
        <taxon>Phytophthora</taxon>
    </lineage>
</organism>
<reference evidence="2" key="1">
    <citation type="submission" date="2023-04" db="EMBL/GenBank/DDBJ databases">
        <title>Phytophthora lilii NBRC 32176.</title>
        <authorList>
            <person name="Ichikawa N."/>
            <person name="Sato H."/>
            <person name="Tonouchi N."/>
        </authorList>
    </citation>
    <scope>NUCLEOTIDE SEQUENCE</scope>
    <source>
        <strain evidence="2">NBRC 32176</strain>
    </source>
</reference>
<dbReference type="Gene3D" id="3.60.10.10">
    <property type="entry name" value="Endonuclease/exonuclease/phosphatase"/>
    <property type="match status" value="1"/>
</dbReference>
<evidence type="ECO:0000313" key="3">
    <source>
        <dbReference type="Proteomes" id="UP001165083"/>
    </source>
</evidence>
<dbReference type="Pfam" id="PF00078">
    <property type="entry name" value="RVT_1"/>
    <property type="match status" value="1"/>
</dbReference>
<dbReference type="EMBL" id="BSXW01000056">
    <property type="protein sequence ID" value="GMF10854.1"/>
    <property type="molecule type" value="Genomic_DNA"/>
</dbReference>
<dbReference type="InterPro" id="IPR000477">
    <property type="entry name" value="RT_dom"/>
</dbReference>
<dbReference type="PROSITE" id="PS50878">
    <property type="entry name" value="RT_POL"/>
    <property type="match status" value="1"/>
</dbReference>
<name>A0A9W6TD76_9STRA</name>
<dbReference type="CDD" id="cd01650">
    <property type="entry name" value="RT_nLTR_like"/>
    <property type="match status" value="1"/>
</dbReference>
<dbReference type="AlphaFoldDB" id="A0A9W6TD76"/>
<sequence length="465" mass="51943">MWGFKYDAEKHQILLELSSTKKSGIILCGGDFNCVEHSDIGSKGRHPTTDIGAKQLQQVIENHGLIDAGYYNYPTHRNERALAQYARVQHTHKHKLPDKTQGSSRIDRWYLSATEKALLSGVSRVEPPCRSFHLGQPAALLEQRLDQFQALLAGSKDVISWKEWEDFKKHIAVELKQLKTQALPPDSFLNANIHSISKGRNTSDPLNYRPIALLNSDYKVFTRILAWRLRRHLTKLVHSTQFGFTPGRTIHEAIDLFEAAKVLCLRAPALVNAQVLLLDFAKAYDSLDREYLMKVLRAKGLPEKFCNIVQSLHTNTTVRFFANGDASRAMPMTSGIRQGCPLAPILFIIAIDLLYDEIETESQLPGIFLVSEHLTRQVNAAGYADDTAIYLRDDRSQKAAIEAVERFSGVSGLRLNVSKSAAIRLAGEQHSQRTTLATVEPVVIVTSATRYLGHYAGTGNTTTEA</sequence>
<accession>A0A9W6TD76</accession>